<dbReference type="PANTHER" id="PTHR45138:SF9">
    <property type="entry name" value="DIGUANYLATE CYCLASE DGCM-RELATED"/>
    <property type="match status" value="1"/>
</dbReference>
<dbReference type="Proteomes" id="UP000315252">
    <property type="component" value="Unassembled WGS sequence"/>
</dbReference>
<dbReference type="InterPro" id="IPR001789">
    <property type="entry name" value="Sig_transdc_resp-reg_receiver"/>
</dbReference>
<dbReference type="CDD" id="cd01949">
    <property type="entry name" value="GGDEF"/>
    <property type="match status" value="1"/>
</dbReference>
<name>A0A545TXU4_9PROT</name>
<reference evidence="6 7" key="1">
    <citation type="submission" date="2019-06" db="EMBL/GenBank/DDBJ databases">
        <title>Whole genome sequence for Rhodospirillaceae sp. R148.</title>
        <authorList>
            <person name="Wang G."/>
        </authorList>
    </citation>
    <scope>NUCLEOTIDE SEQUENCE [LARGE SCALE GENOMIC DNA]</scope>
    <source>
        <strain evidence="6 7">R148</strain>
    </source>
</reference>
<dbReference type="CDD" id="cd17551">
    <property type="entry name" value="REC_RpfG-like"/>
    <property type="match status" value="1"/>
</dbReference>
<evidence type="ECO:0000259" key="5">
    <source>
        <dbReference type="PROSITE" id="PS50887"/>
    </source>
</evidence>
<dbReference type="NCBIfam" id="TIGR00254">
    <property type="entry name" value="GGDEF"/>
    <property type="match status" value="1"/>
</dbReference>
<dbReference type="FunFam" id="3.30.70.270:FF:000001">
    <property type="entry name" value="Diguanylate cyclase domain protein"/>
    <property type="match status" value="1"/>
</dbReference>
<dbReference type="PROSITE" id="PS50110">
    <property type="entry name" value="RESPONSE_REGULATORY"/>
    <property type="match status" value="1"/>
</dbReference>
<dbReference type="GO" id="GO:1902201">
    <property type="term" value="P:negative regulation of bacterial-type flagellum-dependent cell motility"/>
    <property type="evidence" value="ECO:0007669"/>
    <property type="project" value="TreeGrafter"/>
</dbReference>
<dbReference type="Gene3D" id="3.30.70.270">
    <property type="match status" value="1"/>
</dbReference>
<keyword evidence="7" id="KW-1185">Reference proteome</keyword>
<dbReference type="PROSITE" id="PS50887">
    <property type="entry name" value="GGDEF"/>
    <property type="match status" value="1"/>
</dbReference>
<dbReference type="InterPro" id="IPR043128">
    <property type="entry name" value="Rev_trsase/Diguanyl_cyclase"/>
</dbReference>
<comment type="catalytic activity">
    <reaction evidence="2">
        <text>2 GTP = 3',3'-c-di-GMP + 2 diphosphate</text>
        <dbReference type="Rhea" id="RHEA:24898"/>
        <dbReference type="ChEBI" id="CHEBI:33019"/>
        <dbReference type="ChEBI" id="CHEBI:37565"/>
        <dbReference type="ChEBI" id="CHEBI:58805"/>
        <dbReference type="EC" id="2.7.7.65"/>
    </reaction>
</comment>
<dbReference type="GO" id="GO:0000160">
    <property type="term" value="P:phosphorelay signal transduction system"/>
    <property type="evidence" value="ECO:0007669"/>
    <property type="project" value="InterPro"/>
</dbReference>
<feature type="modified residue" description="4-aspartylphosphate" evidence="3">
    <location>
        <position position="53"/>
    </location>
</feature>
<dbReference type="EC" id="2.7.7.65" evidence="1"/>
<evidence type="ECO:0000259" key="4">
    <source>
        <dbReference type="PROSITE" id="PS50110"/>
    </source>
</evidence>
<dbReference type="SMART" id="SM00448">
    <property type="entry name" value="REC"/>
    <property type="match status" value="1"/>
</dbReference>
<dbReference type="InterPro" id="IPR000160">
    <property type="entry name" value="GGDEF_dom"/>
</dbReference>
<evidence type="ECO:0000313" key="6">
    <source>
        <dbReference type="EMBL" id="TQV82042.1"/>
    </source>
</evidence>
<proteinExistence type="predicted"/>
<dbReference type="Gene3D" id="3.40.50.2300">
    <property type="match status" value="1"/>
</dbReference>
<dbReference type="InterPro" id="IPR029787">
    <property type="entry name" value="Nucleotide_cyclase"/>
</dbReference>
<dbReference type="PANTHER" id="PTHR45138">
    <property type="entry name" value="REGULATORY COMPONENTS OF SENSORY TRANSDUCTION SYSTEM"/>
    <property type="match status" value="1"/>
</dbReference>
<dbReference type="GO" id="GO:0005886">
    <property type="term" value="C:plasma membrane"/>
    <property type="evidence" value="ECO:0007669"/>
    <property type="project" value="TreeGrafter"/>
</dbReference>
<evidence type="ECO:0000256" key="3">
    <source>
        <dbReference type="PROSITE-ProRule" id="PRU00169"/>
    </source>
</evidence>
<accession>A0A545TXU4</accession>
<dbReference type="EMBL" id="VHSH01000002">
    <property type="protein sequence ID" value="TQV82042.1"/>
    <property type="molecule type" value="Genomic_DNA"/>
</dbReference>
<feature type="domain" description="Response regulatory" evidence="4">
    <location>
        <begin position="3"/>
        <end position="120"/>
    </location>
</feature>
<evidence type="ECO:0000313" key="7">
    <source>
        <dbReference type="Proteomes" id="UP000315252"/>
    </source>
</evidence>
<dbReference type="OrthoDB" id="9812260at2"/>
<dbReference type="Pfam" id="PF00072">
    <property type="entry name" value="Response_reg"/>
    <property type="match status" value="1"/>
</dbReference>
<dbReference type="SUPFAM" id="SSF52172">
    <property type="entry name" value="CheY-like"/>
    <property type="match status" value="1"/>
</dbReference>
<sequence>MKKIAIVDDVLPNALLLKGYAKRLDDVEAVTFTDPVEALEWCAENVPDLVMLDYLMPEMDGTEFLNRFREFETLRDIPVVVITAAEQKEALYSALQAGANDFLRKPVDDLELIARANNMLQLRARQLELAEANERLLVLATTDSLTGLANRRHFLDKLRDELSRTQRYGRPLSVAMVDADHFKAVNDTYGHEVGDRVLQQLSSLMSQEVRDVDCVGRLGGEEFAILLPETSVEGAKVFCERLLKKIRAAEIDLDEKLLHYTVSIGLTEVCKGETKPDVILNRADEALYVAKESGRDRVAIHEMRCEEFHALTQTVMT</sequence>
<keyword evidence="3" id="KW-0597">Phosphoprotein</keyword>
<dbReference type="GO" id="GO:0043709">
    <property type="term" value="P:cell adhesion involved in single-species biofilm formation"/>
    <property type="evidence" value="ECO:0007669"/>
    <property type="project" value="TreeGrafter"/>
</dbReference>
<dbReference type="AlphaFoldDB" id="A0A545TXU4"/>
<evidence type="ECO:0000256" key="2">
    <source>
        <dbReference type="ARBA" id="ARBA00034247"/>
    </source>
</evidence>
<protein>
    <recommendedName>
        <fullName evidence="1">diguanylate cyclase</fullName>
        <ecNumber evidence="1">2.7.7.65</ecNumber>
    </recommendedName>
</protein>
<dbReference type="GO" id="GO:0052621">
    <property type="term" value="F:diguanylate cyclase activity"/>
    <property type="evidence" value="ECO:0007669"/>
    <property type="project" value="UniProtKB-EC"/>
</dbReference>
<dbReference type="RefSeq" id="WP_142895673.1">
    <property type="nucleotide sequence ID" value="NZ_ML660053.1"/>
</dbReference>
<comment type="caution">
    <text evidence="6">The sequence shown here is derived from an EMBL/GenBank/DDBJ whole genome shotgun (WGS) entry which is preliminary data.</text>
</comment>
<dbReference type="SMART" id="SM00267">
    <property type="entry name" value="GGDEF"/>
    <property type="match status" value="1"/>
</dbReference>
<evidence type="ECO:0000256" key="1">
    <source>
        <dbReference type="ARBA" id="ARBA00012528"/>
    </source>
</evidence>
<feature type="domain" description="GGDEF" evidence="5">
    <location>
        <begin position="170"/>
        <end position="303"/>
    </location>
</feature>
<dbReference type="Pfam" id="PF00990">
    <property type="entry name" value="GGDEF"/>
    <property type="match status" value="1"/>
</dbReference>
<dbReference type="InterPro" id="IPR050469">
    <property type="entry name" value="Diguanylate_Cyclase"/>
</dbReference>
<dbReference type="SUPFAM" id="SSF55073">
    <property type="entry name" value="Nucleotide cyclase"/>
    <property type="match status" value="1"/>
</dbReference>
<dbReference type="InterPro" id="IPR011006">
    <property type="entry name" value="CheY-like_superfamily"/>
</dbReference>
<gene>
    <name evidence="6" type="ORF">FKG95_07350</name>
</gene>
<organism evidence="6 7">
    <name type="scientific">Denitrobaculum tricleocarpae</name>
    <dbReference type="NCBI Taxonomy" id="2591009"/>
    <lineage>
        <taxon>Bacteria</taxon>
        <taxon>Pseudomonadati</taxon>
        <taxon>Pseudomonadota</taxon>
        <taxon>Alphaproteobacteria</taxon>
        <taxon>Rhodospirillales</taxon>
        <taxon>Rhodospirillaceae</taxon>
        <taxon>Denitrobaculum</taxon>
    </lineage>
</organism>